<feature type="non-terminal residue" evidence="3">
    <location>
        <position position="1"/>
    </location>
</feature>
<dbReference type="GO" id="GO:0031491">
    <property type="term" value="F:nucleosome binding"/>
    <property type="evidence" value="ECO:0007669"/>
    <property type="project" value="TreeGrafter"/>
</dbReference>
<dbReference type="GO" id="GO:0005634">
    <property type="term" value="C:nucleus"/>
    <property type="evidence" value="ECO:0007669"/>
    <property type="project" value="TreeGrafter"/>
</dbReference>
<protein>
    <submittedName>
        <fullName evidence="3">Deoxynucleotidyltransferase terminal-interacting protein 1</fullName>
    </submittedName>
</protein>
<accession>A0AA35R4M5</accession>
<evidence type="ECO:0000259" key="2">
    <source>
        <dbReference type="Pfam" id="PF21229"/>
    </source>
</evidence>
<keyword evidence="4" id="KW-1185">Reference proteome</keyword>
<evidence type="ECO:0000313" key="4">
    <source>
        <dbReference type="Proteomes" id="UP001174909"/>
    </source>
</evidence>
<dbReference type="InterPro" id="IPR049121">
    <property type="entry name" value="TdIF1_C"/>
</dbReference>
<evidence type="ECO:0000256" key="1">
    <source>
        <dbReference type="SAM" id="MobiDB-lite"/>
    </source>
</evidence>
<dbReference type="EMBL" id="CASHTH010000538">
    <property type="protein sequence ID" value="CAI8003721.1"/>
    <property type="molecule type" value="Genomic_DNA"/>
</dbReference>
<dbReference type="GO" id="GO:0003677">
    <property type="term" value="F:DNA binding"/>
    <property type="evidence" value="ECO:0007669"/>
    <property type="project" value="InterPro"/>
</dbReference>
<feature type="region of interest" description="Disordered" evidence="1">
    <location>
        <begin position="147"/>
        <end position="170"/>
    </location>
</feature>
<dbReference type="PANTHER" id="PTHR23399">
    <property type="entry name" value="DEOXYNUCLEOTIDYLTRANSFERASE TERMINAL-INTERACTING PROTEIN 1"/>
    <property type="match status" value="1"/>
</dbReference>
<feature type="compositionally biased region" description="Low complexity" evidence="1">
    <location>
        <begin position="147"/>
        <end position="161"/>
    </location>
</feature>
<dbReference type="PANTHER" id="PTHR23399:SF2">
    <property type="entry name" value="DEOXYNUCLEOTIDYLTRANSFERASE TERMINAL-INTERACTING PROTEIN 1"/>
    <property type="match status" value="1"/>
</dbReference>
<comment type="caution">
    <text evidence="3">The sequence shown here is derived from an EMBL/GenBank/DDBJ whole genome shotgun (WGS) entry which is preliminary data.</text>
</comment>
<evidence type="ECO:0000313" key="3">
    <source>
        <dbReference type="EMBL" id="CAI8003721.1"/>
    </source>
</evidence>
<organism evidence="3 4">
    <name type="scientific">Geodia barretti</name>
    <name type="common">Barrett's horny sponge</name>
    <dbReference type="NCBI Taxonomy" id="519541"/>
    <lineage>
        <taxon>Eukaryota</taxon>
        <taxon>Metazoa</taxon>
        <taxon>Porifera</taxon>
        <taxon>Demospongiae</taxon>
        <taxon>Heteroscleromorpha</taxon>
        <taxon>Tetractinellida</taxon>
        <taxon>Astrophorina</taxon>
        <taxon>Geodiidae</taxon>
        <taxon>Geodia</taxon>
    </lineage>
</organism>
<dbReference type="AlphaFoldDB" id="A0AA35R4M5"/>
<dbReference type="InterPro" id="IPR026064">
    <property type="entry name" value="TdIF1"/>
</dbReference>
<sequence>QLFSSPLSLSPLPSPLSLPIQWKPDTLSPDTYFVLGVNVNKALGHGANRGKVYYLHPELFKYACDGDDKTWLYENKLLPVHGGKAFLMILKEVKFLVGSEECYRNNKEILNAVVKLQEFQVPQFMLDKMKTFMRSVQGYFAQEASSASSSAQTVSNSQDSSTSDAATQNS</sequence>
<name>A0AA35R4M5_GEOBA</name>
<gene>
    <name evidence="3" type="ORF">GBAR_LOCUS3745</name>
</gene>
<proteinExistence type="predicted"/>
<feature type="domain" description="TdIF1 C-terminal" evidence="2">
    <location>
        <begin position="30"/>
        <end position="129"/>
    </location>
</feature>
<reference evidence="3" key="1">
    <citation type="submission" date="2023-03" db="EMBL/GenBank/DDBJ databases">
        <authorList>
            <person name="Steffen K."/>
            <person name="Cardenas P."/>
        </authorList>
    </citation>
    <scope>NUCLEOTIDE SEQUENCE</scope>
</reference>
<dbReference type="Pfam" id="PF21229">
    <property type="entry name" value="TdIF1_2nd"/>
    <property type="match status" value="1"/>
</dbReference>
<dbReference type="Proteomes" id="UP001174909">
    <property type="component" value="Unassembled WGS sequence"/>
</dbReference>